<dbReference type="PANTHER" id="PTHR45940">
    <property type="entry name" value="WUSCHEL-RELATED HOMEOBOX 1-RELATED"/>
    <property type="match status" value="1"/>
</dbReference>
<dbReference type="AlphaFoldDB" id="A0AAQ3QIB2"/>
<evidence type="ECO:0000259" key="12">
    <source>
        <dbReference type="PROSITE" id="PS50071"/>
    </source>
</evidence>
<evidence type="ECO:0000256" key="11">
    <source>
        <dbReference type="SAM" id="MobiDB-lite"/>
    </source>
</evidence>
<dbReference type="GO" id="GO:0003677">
    <property type="term" value="F:DNA binding"/>
    <property type="evidence" value="ECO:0007669"/>
    <property type="project" value="UniProtKB-UniRule"/>
</dbReference>
<keyword evidence="4 9" id="KW-0238">DNA-binding</keyword>
<dbReference type="PROSITE" id="PS50071">
    <property type="entry name" value="HOMEOBOX_2"/>
    <property type="match status" value="1"/>
</dbReference>
<dbReference type="FunFam" id="1.10.10.60:FF:000146">
    <property type="entry name" value="WUSCHEL-related homeobox 4"/>
    <property type="match status" value="1"/>
</dbReference>
<keyword evidence="2" id="KW-0217">Developmental protein</keyword>
<comment type="subcellular location">
    <subcellularLocation>
        <location evidence="1 9 10">Nucleus</location>
    </subcellularLocation>
</comment>
<evidence type="ECO:0000256" key="5">
    <source>
        <dbReference type="ARBA" id="ARBA00023155"/>
    </source>
</evidence>
<dbReference type="GO" id="GO:0005634">
    <property type="term" value="C:nucleus"/>
    <property type="evidence" value="ECO:0007669"/>
    <property type="project" value="UniProtKB-SubCell"/>
</dbReference>
<evidence type="ECO:0000256" key="9">
    <source>
        <dbReference type="PROSITE-ProRule" id="PRU00108"/>
    </source>
</evidence>
<feature type="domain" description="Homeobox" evidence="12">
    <location>
        <begin position="19"/>
        <end position="84"/>
    </location>
</feature>
<evidence type="ECO:0000313" key="13">
    <source>
        <dbReference type="EMBL" id="WOL09270.1"/>
    </source>
</evidence>
<dbReference type="GO" id="GO:0099402">
    <property type="term" value="P:plant organ development"/>
    <property type="evidence" value="ECO:0007669"/>
    <property type="project" value="InterPro"/>
</dbReference>
<dbReference type="SUPFAM" id="SSF46689">
    <property type="entry name" value="Homeodomain-like"/>
    <property type="match status" value="1"/>
</dbReference>
<evidence type="ECO:0000256" key="1">
    <source>
        <dbReference type="ARBA" id="ARBA00004123"/>
    </source>
</evidence>
<gene>
    <name evidence="13" type="ORF">Cni_G18023</name>
</gene>
<dbReference type="InterPro" id="IPR044555">
    <property type="entry name" value="WUSCHEL-like"/>
</dbReference>
<evidence type="ECO:0000256" key="3">
    <source>
        <dbReference type="ARBA" id="ARBA00023015"/>
    </source>
</evidence>
<sequence>MEGAKGSSSSSSSPPSSSSSSSTARWNPTKEQIAVLEGLYKQGIRTPNADQIQQITGKLREYGNIEGKNVFYWFQNHKARQRQKQKQESFAYFSRLLHHASPPPVLSPVAAVRPHNPFSPPPPTCTNVPCSPYYVQVPQVGGAVGFYHPQYPSMFQRMSFIQTDASTAVDARNAAAARRHEYHSVTDAAMGSERDGSIGHETLQLFPLHPTGILEEKSVAAETSERLEDDGEDVGGGESQALLNFFGGRNKQCW</sequence>
<dbReference type="EMBL" id="CP136894">
    <property type="protein sequence ID" value="WOL09270.1"/>
    <property type="molecule type" value="Genomic_DNA"/>
</dbReference>
<dbReference type="SMART" id="SM00389">
    <property type="entry name" value="HOX"/>
    <property type="match status" value="1"/>
</dbReference>
<keyword evidence="6" id="KW-0804">Transcription</keyword>
<evidence type="ECO:0000256" key="2">
    <source>
        <dbReference type="ARBA" id="ARBA00022473"/>
    </source>
</evidence>
<accession>A0AAQ3QIB2</accession>
<evidence type="ECO:0000256" key="6">
    <source>
        <dbReference type="ARBA" id="ARBA00023163"/>
    </source>
</evidence>
<dbReference type="Proteomes" id="UP001327560">
    <property type="component" value="Chromosome 5"/>
</dbReference>
<evidence type="ECO:0000313" key="14">
    <source>
        <dbReference type="Proteomes" id="UP001327560"/>
    </source>
</evidence>
<keyword evidence="5 9" id="KW-0371">Homeobox</keyword>
<feature type="region of interest" description="Disordered" evidence="11">
    <location>
        <begin position="219"/>
        <end position="239"/>
    </location>
</feature>
<keyword evidence="14" id="KW-1185">Reference proteome</keyword>
<dbReference type="Gene3D" id="1.10.10.60">
    <property type="entry name" value="Homeodomain-like"/>
    <property type="match status" value="1"/>
</dbReference>
<evidence type="ECO:0000256" key="7">
    <source>
        <dbReference type="ARBA" id="ARBA00023242"/>
    </source>
</evidence>
<keyword evidence="3" id="KW-0805">Transcription regulation</keyword>
<dbReference type="Pfam" id="PF00046">
    <property type="entry name" value="Homeodomain"/>
    <property type="match status" value="1"/>
</dbReference>
<dbReference type="GO" id="GO:0003700">
    <property type="term" value="F:DNA-binding transcription factor activity"/>
    <property type="evidence" value="ECO:0007669"/>
    <property type="project" value="InterPro"/>
</dbReference>
<dbReference type="PANTHER" id="PTHR45940:SF6">
    <property type="entry name" value="WUSCHEL-RELATED HOMEOBOX 2"/>
    <property type="match status" value="1"/>
</dbReference>
<reference evidence="13 14" key="1">
    <citation type="submission" date="2023-10" db="EMBL/GenBank/DDBJ databases">
        <title>Chromosome-scale genome assembly provides insights into flower coloration mechanisms of Canna indica.</title>
        <authorList>
            <person name="Li C."/>
        </authorList>
    </citation>
    <scope>NUCLEOTIDE SEQUENCE [LARGE SCALE GENOMIC DNA]</scope>
    <source>
        <tissue evidence="13">Flower</tissue>
    </source>
</reference>
<feature type="DNA-binding region" description="Homeobox" evidence="9">
    <location>
        <begin position="21"/>
        <end position="85"/>
    </location>
</feature>
<proteinExistence type="inferred from homology"/>
<name>A0AAQ3QIB2_9LILI</name>
<evidence type="ECO:0000256" key="10">
    <source>
        <dbReference type="RuleBase" id="RU000682"/>
    </source>
</evidence>
<feature type="compositionally biased region" description="Low complexity" evidence="11">
    <location>
        <begin position="7"/>
        <end position="22"/>
    </location>
</feature>
<feature type="region of interest" description="Disordered" evidence="11">
    <location>
        <begin position="1"/>
        <end position="28"/>
    </location>
</feature>
<protein>
    <submittedName>
        <fullName evidence="13">WUSCHEL-related homeobox 5</fullName>
    </submittedName>
</protein>
<dbReference type="InterPro" id="IPR001356">
    <property type="entry name" value="HD"/>
</dbReference>
<evidence type="ECO:0000256" key="8">
    <source>
        <dbReference type="ARBA" id="ARBA00024040"/>
    </source>
</evidence>
<dbReference type="InterPro" id="IPR009057">
    <property type="entry name" value="Homeodomain-like_sf"/>
</dbReference>
<keyword evidence="7 9" id="KW-0539">Nucleus</keyword>
<evidence type="ECO:0000256" key="4">
    <source>
        <dbReference type="ARBA" id="ARBA00023125"/>
    </source>
</evidence>
<comment type="similarity">
    <text evidence="8">Belongs to the WUS homeobox family.</text>
</comment>
<dbReference type="CDD" id="cd00086">
    <property type="entry name" value="homeodomain"/>
    <property type="match status" value="1"/>
</dbReference>
<organism evidence="13 14">
    <name type="scientific">Canna indica</name>
    <name type="common">Indian-shot</name>
    <dbReference type="NCBI Taxonomy" id="4628"/>
    <lineage>
        <taxon>Eukaryota</taxon>
        <taxon>Viridiplantae</taxon>
        <taxon>Streptophyta</taxon>
        <taxon>Embryophyta</taxon>
        <taxon>Tracheophyta</taxon>
        <taxon>Spermatophyta</taxon>
        <taxon>Magnoliopsida</taxon>
        <taxon>Liliopsida</taxon>
        <taxon>Zingiberales</taxon>
        <taxon>Cannaceae</taxon>
        <taxon>Canna</taxon>
    </lineage>
</organism>